<keyword evidence="6" id="KW-0804">Transcription</keyword>
<evidence type="ECO:0000256" key="1">
    <source>
        <dbReference type="ARBA" id="ARBA00010027"/>
    </source>
</evidence>
<dbReference type="InterPro" id="IPR023558">
    <property type="entry name" value="Trp_RNA-bd_attenuator_dom"/>
</dbReference>
<evidence type="ECO:0000256" key="3">
    <source>
        <dbReference type="ARBA" id="ARBA00016308"/>
    </source>
</evidence>
<keyword evidence="11" id="KW-1185">Reference proteome</keyword>
<dbReference type="GO" id="GO:0006355">
    <property type="term" value="P:regulation of DNA-templated transcription"/>
    <property type="evidence" value="ECO:0007669"/>
    <property type="project" value="InterPro"/>
</dbReference>
<evidence type="ECO:0000256" key="6">
    <source>
        <dbReference type="ARBA" id="ARBA00023163"/>
    </source>
</evidence>
<evidence type="ECO:0000256" key="7">
    <source>
        <dbReference type="ARBA" id="ARBA00029615"/>
    </source>
</evidence>
<dbReference type="RefSeq" id="WP_044479030.1">
    <property type="nucleotide sequence ID" value="NZ_BORS01000008.1"/>
</dbReference>
<accession>A0A919Y675</accession>
<sequence>MEQSGQGSEQGMGGDYFVVKAKDQGVTVIGLTRGKDTRFHHTEKLDKGEVLIAQFTDHTSAVKIRGKAVVYTKYGIVNTEE</sequence>
<dbReference type="AlphaFoldDB" id="A0A919Y675"/>
<reference evidence="10" key="1">
    <citation type="submission" date="2021-03" db="EMBL/GenBank/DDBJ databases">
        <title>Antimicrobial resistance genes in bacteria isolated from Japanese honey, and their potential for conferring macrolide and lincosamide resistance in the American foulbrood pathogen Paenibacillus larvae.</title>
        <authorList>
            <person name="Okamoto M."/>
            <person name="Kumagai M."/>
            <person name="Kanamori H."/>
            <person name="Takamatsu D."/>
        </authorList>
    </citation>
    <scope>NUCLEOTIDE SEQUENCE</scope>
    <source>
        <strain evidence="10">J41TS4</strain>
    </source>
</reference>
<dbReference type="InterPro" id="IPR000824">
    <property type="entry name" value="MtrB"/>
</dbReference>
<gene>
    <name evidence="10" type="ORF">J41TS4_26050</name>
</gene>
<organism evidence="10 11">
    <name type="scientific">Paenibacillus apis</name>
    <dbReference type="NCBI Taxonomy" id="1792174"/>
    <lineage>
        <taxon>Bacteria</taxon>
        <taxon>Bacillati</taxon>
        <taxon>Bacillota</taxon>
        <taxon>Bacilli</taxon>
        <taxon>Bacillales</taxon>
        <taxon>Paenibacillaceae</taxon>
        <taxon>Paenibacillus</taxon>
    </lineage>
</organism>
<comment type="subunit">
    <text evidence="2">Oligomer of 11 identical subunits arranged in doughnut-like structure.</text>
</comment>
<keyword evidence="5" id="KW-0805">Transcription regulation</keyword>
<evidence type="ECO:0000256" key="8">
    <source>
        <dbReference type="ARBA" id="ARBA00033109"/>
    </source>
</evidence>
<evidence type="ECO:0000313" key="10">
    <source>
        <dbReference type="EMBL" id="GIO42847.1"/>
    </source>
</evidence>
<evidence type="ECO:0000256" key="2">
    <source>
        <dbReference type="ARBA" id="ARBA00011104"/>
    </source>
</evidence>
<dbReference type="SUPFAM" id="SSF51219">
    <property type="entry name" value="TRAP-like"/>
    <property type="match status" value="1"/>
</dbReference>
<dbReference type="PRINTS" id="PR00687">
    <property type="entry name" value="TRPRNAAP"/>
</dbReference>
<dbReference type="Pfam" id="PF02081">
    <property type="entry name" value="TrpBP"/>
    <property type="match status" value="1"/>
</dbReference>
<evidence type="ECO:0000256" key="4">
    <source>
        <dbReference type="ARBA" id="ARBA00022884"/>
    </source>
</evidence>
<dbReference type="InterPro" id="IPR016031">
    <property type="entry name" value="Trp_RNA-bd_attenuator-like_dom"/>
</dbReference>
<proteinExistence type="inferred from homology"/>
<evidence type="ECO:0000313" key="11">
    <source>
        <dbReference type="Proteomes" id="UP000678895"/>
    </source>
</evidence>
<comment type="similarity">
    <text evidence="1">Belongs to the MtrB family.</text>
</comment>
<comment type="caution">
    <text evidence="10">The sequence shown here is derived from an EMBL/GenBank/DDBJ whole genome shotgun (WGS) entry which is preliminary data.</text>
</comment>
<keyword evidence="4" id="KW-0694">RNA-binding</keyword>
<evidence type="ECO:0000256" key="5">
    <source>
        <dbReference type="ARBA" id="ARBA00023015"/>
    </source>
</evidence>
<dbReference type="Proteomes" id="UP000678895">
    <property type="component" value="Unassembled WGS sequence"/>
</dbReference>
<evidence type="ECO:0000259" key="9">
    <source>
        <dbReference type="Pfam" id="PF02081"/>
    </source>
</evidence>
<dbReference type="EMBL" id="BORS01000008">
    <property type="protein sequence ID" value="GIO42847.1"/>
    <property type="molecule type" value="Genomic_DNA"/>
</dbReference>
<name>A0A919Y675_9BACL</name>
<feature type="domain" description="Tryptophan RNA-binding attenuator protein" evidence="9">
    <location>
        <begin position="14"/>
        <end position="80"/>
    </location>
</feature>
<protein>
    <recommendedName>
        <fullName evidence="3">Transcription attenuation protein MtrB</fullName>
    </recommendedName>
    <alternativeName>
        <fullName evidence="8">Trp RNA-binding attenuation protein</fullName>
    </alternativeName>
    <alternativeName>
        <fullName evidence="7">Tryptophan RNA-binding attenuator protein</fullName>
    </alternativeName>
</protein>
<dbReference type="GO" id="GO:0006353">
    <property type="term" value="P:DNA-templated transcription termination"/>
    <property type="evidence" value="ECO:0007669"/>
    <property type="project" value="InterPro"/>
</dbReference>
<dbReference type="GO" id="GO:0003723">
    <property type="term" value="F:RNA binding"/>
    <property type="evidence" value="ECO:0007669"/>
    <property type="project" value="UniProtKB-KW"/>
</dbReference>
<dbReference type="NCBIfam" id="NF009724">
    <property type="entry name" value="PRK13251.1"/>
    <property type="match status" value="1"/>
</dbReference>
<dbReference type="Gene3D" id="2.60.40.50">
    <property type="entry name" value="TRAP-like"/>
    <property type="match status" value="1"/>
</dbReference>